<evidence type="ECO:0000313" key="1">
    <source>
        <dbReference type="EMBL" id="JAH09618.1"/>
    </source>
</evidence>
<reference evidence="1" key="1">
    <citation type="submission" date="2014-11" db="EMBL/GenBank/DDBJ databases">
        <authorList>
            <person name="Amaro Gonzalez C."/>
        </authorList>
    </citation>
    <scope>NUCLEOTIDE SEQUENCE</scope>
</reference>
<sequence length="55" mass="6257">MRVKGHRDIDGLIQMCDCYRSVEYSATLRVCSLLRLFCTMAPGASKNRVFVLFQG</sequence>
<reference evidence="1" key="2">
    <citation type="journal article" date="2015" name="Fish Shellfish Immunol.">
        <title>Early steps in the European eel (Anguilla anguilla)-Vibrio vulnificus interaction in the gills: Role of the RtxA13 toxin.</title>
        <authorList>
            <person name="Callol A."/>
            <person name="Pajuelo D."/>
            <person name="Ebbesson L."/>
            <person name="Teles M."/>
            <person name="MacKenzie S."/>
            <person name="Amaro C."/>
        </authorList>
    </citation>
    <scope>NUCLEOTIDE SEQUENCE</scope>
</reference>
<name>A0A0E9Q0F2_ANGAN</name>
<dbReference type="EMBL" id="GBXM01098959">
    <property type="protein sequence ID" value="JAH09618.1"/>
    <property type="molecule type" value="Transcribed_RNA"/>
</dbReference>
<protein>
    <submittedName>
        <fullName evidence="1">Uncharacterized protein</fullName>
    </submittedName>
</protein>
<dbReference type="AlphaFoldDB" id="A0A0E9Q0F2"/>
<accession>A0A0E9Q0F2</accession>
<organism evidence="1">
    <name type="scientific">Anguilla anguilla</name>
    <name type="common">European freshwater eel</name>
    <name type="synonym">Muraena anguilla</name>
    <dbReference type="NCBI Taxonomy" id="7936"/>
    <lineage>
        <taxon>Eukaryota</taxon>
        <taxon>Metazoa</taxon>
        <taxon>Chordata</taxon>
        <taxon>Craniata</taxon>
        <taxon>Vertebrata</taxon>
        <taxon>Euteleostomi</taxon>
        <taxon>Actinopterygii</taxon>
        <taxon>Neopterygii</taxon>
        <taxon>Teleostei</taxon>
        <taxon>Anguilliformes</taxon>
        <taxon>Anguillidae</taxon>
        <taxon>Anguilla</taxon>
    </lineage>
</organism>
<proteinExistence type="predicted"/>